<proteinExistence type="predicted"/>
<evidence type="ECO:0000313" key="2">
    <source>
        <dbReference type="Proteomes" id="UP001218218"/>
    </source>
</evidence>
<dbReference type="AlphaFoldDB" id="A0AAD6ZYR9"/>
<name>A0AAD6ZYR9_9AGAR</name>
<dbReference type="Proteomes" id="UP001218218">
    <property type="component" value="Unassembled WGS sequence"/>
</dbReference>
<keyword evidence="2" id="KW-1185">Reference proteome</keyword>
<sequence length="242" mass="27558">MANIPYFLWLKLYPTTPVKLMKAKLQAITSFHGITTPKRRTTEEVKDMVSNHVCTNEFPDSQSVFERVPDRSSEILEHRKIIKAKKSAKCFSISEREHVFPPDPVSVVDEHRIISETCKMIDPTIFEDAGCEVYGLLVPFTKLTPKAELDLNYDVLTVSGVTRKERKHSEEPIEEVEGPVMAEECDYVCTDCEARRLKNIKPSAWPITFALAKYHGHMQKKCGGPKFTTINVWFVLLLGEGN</sequence>
<organism evidence="1 2">
    <name type="scientific">Mycena albidolilacea</name>
    <dbReference type="NCBI Taxonomy" id="1033008"/>
    <lineage>
        <taxon>Eukaryota</taxon>
        <taxon>Fungi</taxon>
        <taxon>Dikarya</taxon>
        <taxon>Basidiomycota</taxon>
        <taxon>Agaricomycotina</taxon>
        <taxon>Agaricomycetes</taxon>
        <taxon>Agaricomycetidae</taxon>
        <taxon>Agaricales</taxon>
        <taxon>Marasmiineae</taxon>
        <taxon>Mycenaceae</taxon>
        <taxon>Mycena</taxon>
    </lineage>
</organism>
<accession>A0AAD6ZYR9</accession>
<dbReference type="EMBL" id="JARIHO010000021">
    <property type="protein sequence ID" value="KAJ7346187.1"/>
    <property type="molecule type" value="Genomic_DNA"/>
</dbReference>
<protein>
    <submittedName>
        <fullName evidence="1">Uncharacterized protein</fullName>
    </submittedName>
</protein>
<gene>
    <name evidence="1" type="ORF">DFH08DRAFT_810018</name>
</gene>
<comment type="caution">
    <text evidence="1">The sequence shown here is derived from an EMBL/GenBank/DDBJ whole genome shotgun (WGS) entry which is preliminary data.</text>
</comment>
<reference evidence="1" key="1">
    <citation type="submission" date="2023-03" db="EMBL/GenBank/DDBJ databases">
        <title>Massive genome expansion in bonnet fungi (Mycena s.s.) driven by repeated elements and novel gene families across ecological guilds.</title>
        <authorList>
            <consortium name="Lawrence Berkeley National Laboratory"/>
            <person name="Harder C.B."/>
            <person name="Miyauchi S."/>
            <person name="Viragh M."/>
            <person name="Kuo A."/>
            <person name="Thoen E."/>
            <person name="Andreopoulos B."/>
            <person name="Lu D."/>
            <person name="Skrede I."/>
            <person name="Drula E."/>
            <person name="Henrissat B."/>
            <person name="Morin E."/>
            <person name="Kohler A."/>
            <person name="Barry K."/>
            <person name="LaButti K."/>
            <person name="Morin E."/>
            <person name="Salamov A."/>
            <person name="Lipzen A."/>
            <person name="Mereny Z."/>
            <person name="Hegedus B."/>
            <person name="Baldrian P."/>
            <person name="Stursova M."/>
            <person name="Weitz H."/>
            <person name="Taylor A."/>
            <person name="Grigoriev I.V."/>
            <person name="Nagy L.G."/>
            <person name="Martin F."/>
            <person name="Kauserud H."/>
        </authorList>
    </citation>
    <scope>NUCLEOTIDE SEQUENCE</scope>
    <source>
        <strain evidence="1">CBHHK002</strain>
    </source>
</reference>
<evidence type="ECO:0000313" key="1">
    <source>
        <dbReference type="EMBL" id="KAJ7346187.1"/>
    </source>
</evidence>